<evidence type="ECO:0000256" key="4">
    <source>
        <dbReference type="ARBA" id="ARBA00022603"/>
    </source>
</evidence>
<keyword evidence="3 9" id="KW-0963">Cytoplasm</keyword>
<evidence type="ECO:0000256" key="3">
    <source>
        <dbReference type="ARBA" id="ARBA00022490"/>
    </source>
</evidence>
<evidence type="ECO:0000256" key="7">
    <source>
        <dbReference type="ARBA" id="ARBA00023204"/>
    </source>
</evidence>
<dbReference type="InterPro" id="IPR001497">
    <property type="entry name" value="MethylDNA_cys_MeTrfase_AS"/>
</dbReference>
<evidence type="ECO:0000256" key="5">
    <source>
        <dbReference type="ARBA" id="ARBA00022679"/>
    </source>
</evidence>
<dbReference type="InterPro" id="IPR008332">
    <property type="entry name" value="MethylG_MeTrfase_N"/>
</dbReference>
<dbReference type="KEGG" id="cld:CLSPO_c15590"/>
<dbReference type="InterPro" id="IPR023546">
    <property type="entry name" value="MGMT"/>
</dbReference>
<evidence type="ECO:0000313" key="12">
    <source>
        <dbReference type="EMBL" id="AKC62279.1"/>
    </source>
</evidence>
<evidence type="ECO:0000259" key="11">
    <source>
        <dbReference type="Pfam" id="PF02870"/>
    </source>
</evidence>
<feature type="domain" description="Methylated-DNA-[protein]-cysteine S-methyltransferase DNA binding" evidence="10">
    <location>
        <begin position="72"/>
        <end position="151"/>
    </location>
</feature>
<accession>A0A7U4LMY9</accession>
<reference evidence="12 14" key="2">
    <citation type="journal article" date="2015" name="PLoS ONE">
        <title>A universal mariner transposon system for forward genetic studies in the genus clostridium.</title>
        <authorList>
            <person name="Zhang Y."/>
            <person name="Grosse-Honebrink A."/>
            <person name="Minton N.P."/>
        </authorList>
    </citation>
    <scope>NUCLEOTIDE SEQUENCE [LARGE SCALE GENOMIC DNA]</scope>
    <source>
        <strain evidence="12 14">NCIMB 10696</strain>
    </source>
</reference>
<dbReference type="PROSITE" id="PS00374">
    <property type="entry name" value="MGMT"/>
    <property type="match status" value="1"/>
</dbReference>
<dbReference type="SUPFAM" id="SSF46767">
    <property type="entry name" value="Methylated DNA-protein cysteine methyltransferase, C-terminal domain"/>
    <property type="match status" value="1"/>
</dbReference>
<keyword evidence="6 9" id="KW-0227">DNA damage</keyword>
<proteinExistence type="inferred from homology"/>
<comment type="catalytic activity">
    <reaction evidence="1 9">
        <text>a 4-O-methyl-thymidine in DNA + L-cysteinyl-[protein] = a thymidine in DNA + S-methyl-L-cysteinyl-[protein]</text>
        <dbReference type="Rhea" id="RHEA:53428"/>
        <dbReference type="Rhea" id="RHEA-COMP:10131"/>
        <dbReference type="Rhea" id="RHEA-COMP:10132"/>
        <dbReference type="Rhea" id="RHEA-COMP:13555"/>
        <dbReference type="Rhea" id="RHEA-COMP:13556"/>
        <dbReference type="ChEBI" id="CHEBI:29950"/>
        <dbReference type="ChEBI" id="CHEBI:82612"/>
        <dbReference type="ChEBI" id="CHEBI:137386"/>
        <dbReference type="ChEBI" id="CHEBI:137387"/>
        <dbReference type="EC" id="2.1.1.63"/>
    </reaction>
</comment>
<comment type="catalytic activity">
    <reaction evidence="8 9">
        <text>a 6-O-methyl-2'-deoxyguanosine in DNA + L-cysteinyl-[protein] = S-methyl-L-cysteinyl-[protein] + a 2'-deoxyguanosine in DNA</text>
        <dbReference type="Rhea" id="RHEA:24000"/>
        <dbReference type="Rhea" id="RHEA-COMP:10131"/>
        <dbReference type="Rhea" id="RHEA-COMP:10132"/>
        <dbReference type="Rhea" id="RHEA-COMP:11367"/>
        <dbReference type="Rhea" id="RHEA-COMP:11368"/>
        <dbReference type="ChEBI" id="CHEBI:29950"/>
        <dbReference type="ChEBI" id="CHEBI:82612"/>
        <dbReference type="ChEBI" id="CHEBI:85445"/>
        <dbReference type="ChEBI" id="CHEBI:85448"/>
        <dbReference type="EC" id="2.1.1.63"/>
    </reaction>
</comment>
<dbReference type="GO" id="GO:0005737">
    <property type="term" value="C:cytoplasm"/>
    <property type="evidence" value="ECO:0007669"/>
    <property type="project" value="UniProtKB-SubCell"/>
</dbReference>
<dbReference type="PANTHER" id="PTHR10815">
    <property type="entry name" value="METHYLATED-DNA--PROTEIN-CYSTEINE METHYLTRANSFERASE"/>
    <property type="match status" value="1"/>
</dbReference>
<protein>
    <recommendedName>
        <fullName evidence="9">Methylated-DNA--protein-cysteine methyltransferase</fullName>
        <ecNumber evidence="9">2.1.1.63</ecNumber>
    </recommendedName>
    <alternativeName>
        <fullName evidence="9">6-O-methylguanine-DNA methyltransferase</fullName>
        <shortName evidence="9">MGMT</shortName>
    </alternativeName>
    <alternativeName>
        <fullName evidence="9">O-6-methylguanine-DNA-alkyltransferase</fullName>
    </alternativeName>
</protein>
<dbReference type="Gene3D" id="1.10.10.10">
    <property type="entry name" value="Winged helix-like DNA-binding domain superfamily/Winged helix DNA-binding domain"/>
    <property type="match status" value="1"/>
</dbReference>
<comment type="similarity">
    <text evidence="2 9">Belongs to the MGMT family.</text>
</comment>
<dbReference type="EMBL" id="CP009225">
    <property type="protein sequence ID" value="AKC62279.1"/>
    <property type="molecule type" value="Genomic_DNA"/>
</dbReference>
<dbReference type="Pfam" id="PF01035">
    <property type="entry name" value="DNA_binding_1"/>
    <property type="match status" value="1"/>
</dbReference>
<dbReference type="EC" id="2.1.1.63" evidence="9"/>
<dbReference type="Pfam" id="PF02870">
    <property type="entry name" value="Methyltransf_1N"/>
    <property type="match status" value="1"/>
</dbReference>
<comment type="subcellular location">
    <subcellularLocation>
        <location evidence="9">Cytoplasm</location>
    </subcellularLocation>
</comment>
<dbReference type="FunFam" id="1.10.10.10:FF:000214">
    <property type="entry name" value="Methylated-DNA--protein-cysteine methyltransferase"/>
    <property type="match status" value="1"/>
</dbReference>
<organism evidence="12 14">
    <name type="scientific">Clostridium sporogenes</name>
    <dbReference type="NCBI Taxonomy" id="1509"/>
    <lineage>
        <taxon>Bacteria</taxon>
        <taxon>Bacillati</taxon>
        <taxon>Bacillota</taxon>
        <taxon>Clostridia</taxon>
        <taxon>Eubacteriales</taxon>
        <taxon>Clostridiaceae</taxon>
        <taxon>Clostridium</taxon>
    </lineage>
</organism>
<dbReference type="GO" id="GO:0032259">
    <property type="term" value="P:methylation"/>
    <property type="evidence" value="ECO:0007669"/>
    <property type="project" value="UniProtKB-KW"/>
</dbReference>
<name>A0A7U4LMY9_CLOSG</name>
<dbReference type="GeneID" id="92938269"/>
<keyword evidence="5 9" id="KW-0808">Transferase</keyword>
<dbReference type="InterPro" id="IPR014048">
    <property type="entry name" value="MethylDNA_cys_MeTrfase_DNA-bd"/>
</dbReference>
<dbReference type="PANTHER" id="PTHR10815:SF5">
    <property type="entry name" value="METHYLATED-DNA--PROTEIN-CYSTEINE METHYLTRANSFERASE"/>
    <property type="match status" value="1"/>
</dbReference>
<keyword evidence="7 9" id="KW-0234">DNA repair</keyword>
<evidence type="ECO:0000313" key="13">
    <source>
        <dbReference type="EMBL" id="NFR60776.1"/>
    </source>
</evidence>
<evidence type="ECO:0000313" key="14">
    <source>
        <dbReference type="Proteomes" id="UP000033052"/>
    </source>
</evidence>
<evidence type="ECO:0000256" key="9">
    <source>
        <dbReference type="HAMAP-Rule" id="MF_00772"/>
    </source>
</evidence>
<evidence type="ECO:0000256" key="2">
    <source>
        <dbReference type="ARBA" id="ARBA00008711"/>
    </source>
</evidence>
<feature type="active site" description="Nucleophile; methyl group acceptor" evidence="9">
    <location>
        <position position="123"/>
    </location>
</feature>
<dbReference type="EMBL" id="SXCS01000002">
    <property type="protein sequence ID" value="NFR60776.1"/>
    <property type="molecule type" value="Genomic_DNA"/>
</dbReference>
<dbReference type="Proteomes" id="UP000486601">
    <property type="component" value="Unassembled WGS sequence"/>
</dbReference>
<reference evidence="12" key="1">
    <citation type="submission" date="2014-08" db="EMBL/GenBank/DDBJ databases">
        <authorList>
            <person name="Kubiak A."/>
            <person name="Poehlein A."/>
            <person name="Daniel R."/>
            <person name="Minton N.P."/>
        </authorList>
    </citation>
    <scope>NUCLEOTIDE SEQUENCE</scope>
    <source>
        <strain evidence="12">NCIMB 10696</strain>
    </source>
</reference>
<evidence type="ECO:0000256" key="6">
    <source>
        <dbReference type="ARBA" id="ARBA00022763"/>
    </source>
</evidence>
<dbReference type="HAMAP" id="MF_00772">
    <property type="entry name" value="OGT"/>
    <property type="match status" value="1"/>
</dbReference>
<comment type="function">
    <text evidence="9">Involved in the cellular defense against the biological effects of O6-methylguanine (O6-MeG) and O4-methylthymine (O4-MeT) in DNA. Repairs the methylated nucleobase in DNA by stoichiometrically transferring the methyl group to a cysteine residue in the enzyme. This is a suicide reaction: the enzyme is irreversibly inactivated.</text>
</comment>
<dbReference type="InterPro" id="IPR036631">
    <property type="entry name" value="MGMT_N_sf"/>
</dbReference>
<dbReference type="Proteomes" id="UP000033052">
    <property type="component" value="Chromosome"/>
</dbReference>
<feature type="domain" description="Methylguanine DNA methyltransferase ribonuclease-like" evidence="11">
    <location>
        <begin position="7"/>
        <end position="68"/>
    </location>
</feature>
<reference evidence="13 15" key="3">
    <citation type="submission" date="2019-04" db="EMBL/GenBank/DDBJ databases">
        <title>Genome sequencing of Clostridium botulinum Groups I-IV and Clostridium butyricum.</title>
        <authorList>
            <person name="Brunt J."/>
            <person name="Van Vliet A.H.M."/>
            <person name="Stringer S.C."/>
            <person name="Carter A.T."/>
            <person name="Peck M.W."/>
        </authorList>
    </citation>
    <scope>NUCLEOTIDE SEQUENCE [LARGE SCALE GENOMIC DNA]</scope>
    <source>
        <strain evidence="13 15">IFR 18/108</strain>
    </source>
</reference>
<dbReference type="GO" id="GO:0006307">
    <property type="term" value="P:DNA alkylation repair"/>
    <property type="evidence" value="ECO:0007669"/>
    <property type="project" value="UniProtKB-UniRule"/>
</dbReference>
<dbReference type="GO" id="GO:0003908">
    <property type="term" value="F:methylated-DNA-[protein]-cysteine S-methyltransferase activity"/>
    <property type="evidence" value="ECO:0007669"/>
    <property type="project" value="UniProtKB-UniRule"/>
</dbReference>
<comment type="miscellaneous">
    <text evidence="9">This enzyme catalyzes only one turnover and therefore is not strictly catalytic. According to one definition, an enzyme is a biocatalyst that acts repeatedly and over many reaction cycles.</text>
</comment>
<dbReference type="InterPro" id="IPR036388">
    <property type="entry name" value="WH-like_DNA-bd_sf"/>
</dbReference>
<dbReference type="RefSeq" id="WP_003491145.1">
    <property type="nucleotide sequence ID" value="NZ_CP009225.1"/>
</dbReference>
<keyword evidence="4 9" id="KW-0489">Methyltransferase</keyword>
<sequence length="156" mass="17601">MNNAYCYETKIGKIVIVENGIGITQLYFGEDIPKNASILQTDLLKKANEELKEYFRGKREEFDLPLAPQGTEFQKKVWRALQEIPYGKTYSYKHVAVNIGNEKACRAVGMANNKNPIPIFIPCHRVIGANGNLVGYAGGLDIKQKLLKIEKENLKE</sequence>
<evidence type="ECO:0000313" key="15">
    <source>
        <dbReference type="Proteomes" id="UP000486601"/>
    </source>
</evidence>
<dbReference type="AlphaFoldDB" id="A0A7U4LMY9"/>
<dbReference type="NCBIfam" id="TIGR00589">
    <property type="entry name" value="ogt"/>
    <property type="match status" value="1"/>
</dbReference>
<evidence type="ECO:0000256" key="1">
    <source>
        <dbReference type="ARBA" id="ARBA00001286"/>
    </source>
</evidence>
<dbReference type="CDD" id="cd06445">
    <property type="entry name" value="ATase"/>
    <property type="match status" value="1"/>
</dbReference>
<gene>
    <name evidence="12" type="primary">ogt</name>
    <name evidence="12" type="ORF">CLSPO_c15590</name>
    <name evidence="13" type="ORF">FDF70_04495</name>
</gene>
<dbReference type="Gene3D" id="3.30.160.70">
    <property type="entry name" value="Methylated DNA-protein cysteine methyltransferase domain"/>
    <property type="match status" value="1"/>
</dbReference>
<dbReference type="InterPro" id="IPR036217">
    <property type="entry name" value="MethylDNA_cys_MeTrfase_DNAb"/>
</dbReference>
<evidence type="ECO:0000256" key="8">
    <source>
        <dbReference type="ARBA" id="ARBA00049348"/>
    </source>
</evidence>
<evidence type="ECO:0000259" key="10">
    <source>
        <dbReference type="Pfam" id="PF01035"/>
    </source>
</evidence>
<dbReference type="SUPFAM" id="SSF53155">
    <property type="entry name" value="Methylated DNA-protein cysteine methyltransferase domain"/>
    <property type="match status" value="1"/>
</dbReference>